<dbReference type="AlphaFoldDB" id="A0AAW4KVU0"/>
<sequence length="324" mass="34566">MKNDIGPTTRNRRNGEVGASQNLLLGILAALIALLGYLYFFTGVIKERDVQQKSLPTAVQKVKQPIPPRPAAEDSKMAVVPSTQDIKKAVPAPAAIPAKPQASPPPLPPKAATPPAKPVADQQKKVPPPVQSPAKPEKPASAQAQPPLKKAVGTDESSKKAAVKPTAVTSPIEASYQILVSGILAQDKAQAVVAELKKGKAEKIVKKQISEEKSMKRLFVGEFDDSQSAYSELEKIKKISAGAFLLPVAGKYELYAGSYDQENRAEGEIKRLAGQGLNATLKKAKVKMSVIGIAAVARDKKQADEIVTRLRKLKVAVEAKKVAK</sequence>
<keyword evidence="5" id="KW-1185">Reference proteome</keyword>
<dbReference type="InterPro" id="IPR007730">
    <property type="entry name" value="SPOR-like_dom"/>
</dbReference>
<feature type="compositionally biased region" description="Pro residues" evidence="1">
    <location>
        <begin position="102"/>
        <end position="117"/>
    </location>
</feature>
<gene>
    <name evidence="4" type="ORF">KI809_00090</name>
</gene>
<feature type="region of interest" description="Disordered" evidence="1">
    <location>
        <begin position="96"/>
        <end position="166"/>
    </location>
</feature>
<dbReference type="RefSeq" id="WP_214169490.1">
    <property type="nucleotide sequence ID" value="NZ_JAHCVJ010000001.1"/>
</dbReference>
<comment type="caution">
    <text evidence="4">The sequence shown here is derived from an EMBL/GenBank/DDBJ whole genome shotgun (WGS) entry which is preliminary data.</text>
</comment>
<dbReference type="PROSITE" id="PS51724">
    <property type="entry name" value="SPOR"/>
    <property type="match status" value="1"/>
</dbReference>
<dbReference type="GO" id="GO:0042834">
    <property type="term" value="F:peptidoglycan binding"/>
    <property type="evidence" value="ECO:0007669"/>
    <property type="project" value="InterPro"/>
</dbReference>
<feature type="transmembrane region" description="Helical" evidence="2">
    <location>
        <begin position="23"/>
        <end position="45"/>
    </location>
</feature>
<feature type="domain" description="SPOR" evidence="3">
    <location>
        <begin position="170"/>
        <end position="250"/>
    </location>
</feature>
<evidence type="ECO:0000256" key="2">
    <source>
        <dbReference type="SAM" id="Phobius"/>
    </source>
</evidence>
<evidence type="ECO:0000313" key="4">
    <source>
        <dbReference type="EMBL" id="MBT0662688.1"/>
    </source>
</evidence>
<dbReference type="EMBL" id="JAHCVJ010000001">
    <property type="protein sequence ID" value="MBT0662688.1"/>
    <property type="molecule type" value="Genomic_DNA"/>
</dbReference>
<organism evidence="4 5">
    <name type="scientific">Geoanaerobacter pelophilus</name>
    <dbReference type="NCBI Taxonomy" id="60036"/>
    <lineage>
        <taxon>Bacteria</taxon>
        <taxon>Pseudomonadati</taxon>
        <taxon>Thermodesulfobacteriota</taxon>
        <taxon>Desulfuromonadia</taxon>
        <taxon>Geobacterales</taxon>
        <taxon>Geobacteraceae</taxon>
        <taxon>Geoanaerobacter</taxon>
    </lineage>
</organism>
<keyword evidence="2" id="KW-0812">Transmembrane</keyword>
<protein>
    <recommendedName>
        <fullName evidence="3">SPOR domain-containing protein</fullName>
    </recommendedName>
</protein>
<evidence type="ECO:0000256" key="1">
    <source>
        <dbReference type="SAM" id="MobiDB-lite"/>
    </source>
</evidence>
<dbReference type="Proteomes" id="UP000811899">
    <property type="component" value="Unassembled WGS sequence"/>
</dbReference>
<evidence type="ECO:0000259" key="3">
    <source>
        <dbReference type="PROSITE" id="PS51724"/>
    </source>
</evidence>
<proteinExistence type="predicted"/>
<evidence type="ECO:0000313" key="5">
    <source>
        <dbReference type="Proteomes" id="UP000811899"/>
    </source>
</evidence>
<accession>A0AAW4KVU0</accession>
<feature type="region of interest" description="Disordered" evidence="1">
    <location>
        <begin position="58"/>
        <end position="84"/>
    </location>
</feature>
<keyword evidence="2" id="KW-1133">Transmembrane helix</keyword>
<name>A0AAW4KVU0_9BACT</name>
<reference evidence="4 5" key="1">
    <citation type="submission" date="2021-05" db="EMBL/GenBank/DDBJ databases">
        <title>The draft genome of Geobacter pelophilus DSM 12255.</title>
        <authorList>
            <person name="Xu Z."/>
            <person name="Masuda Y."/>
            <person name="Itoh H."/>
            <person name="Senoo K."/>
        </authorList>
    </citation>
    <scope>NUCLEOTIDE SEQUENCE [LARGE SCALE GENOMIC DNA]</scope>
    <source>
        <strain evidence="4 5">DSM 12255</strain>
    </source>
</reference>
<keyword evidence="2" id="KW-0472">Membrane</keyword>